<sequence>MRPASIKKFDMLYLAALIALVLSVVLNLDAITDLSETEAALAGQPSLGAAGVLMGLGLVTLLALVFWFLISRLRIEMLKWLLALVSAYLLISVIAAMGSVPLASIGIEVAMAVLLAAATYFLFQSDAKEWFAAKRGGDNSE</sequence>
<evidence type="ECO:0000313" key="2">
    <source>
        <dbReference type="EMBL" id="QZD86987.1"/>
    </source>
</evidence>
<accession>A0ABX8ZDC6</accession>
<keyword evidence="1" id="KW-1133">Transmembrane helix</keyword>
<gene>
    <name evidence="2" type="ORF">K3166_12505</name>
</gene>
<evidence type="ECO:0000313" key="3">
    <source>
        <dbReference type="Proteomes" id="UP000824280"/>
    </source>
</evidence>
<dbReference type="EMBL" id="CP081297">
    <property type="protein sequence ID" value="QZD86987.1"/>
    <property type="molecule type" value="Genomic_DNA"/>
</dbReference>
<name>A0ABX8ZDC6_9SPHN</name>
<protein>
    <recommendedName>
        <fullName evidence="4">DUF2127 domain-containing protein</fullName>
    </recommendedName>
</protein>
<evidence type="ECO:0000256" key="1">
    <source>
        <dbReference type="SAM" id="Phobius"/>
    </source>
</evidence>
<keyword evidence="1" id="KW-0472">Membrane</keyword>
<feature type="transmembrane region" description="Helical" evidence="1">
    <location>
        <begin position="51"/>
        <end position="70"/>
    </location>
</feature>
<dbReference type="Proteomes" id="UP000824280">
    <property type="component" value="Chromosome"/>
</dbReference>
<keyword evidence="1" id="KW-0812">Transmembrane</keyword>
<keyword evidence="3" id="KW-1185">Reference proteome</keyword>
<feature type="transmembrane region" description="Helical" evidence="1">
    <location>
        <begin position="77"/>
        <end position="96"/>
    </location>
</feature>
<organism evidence="2 3">
    <name type="scientific">Qipengyuania psychrotolerans</name>
    <dbReference type="NCBI Taxonomy" id="2867238"/>
    <lineage>
        <taxon>Bacteria</taxon>
        <taxon>Pseudomonadati</taxon>
        <taxon>Pseudomonadota</taxon>
        <taxon>Alphaproteobacteria</taxon>
        <taxon>Sphingomonadales</taxon>
        <taxon>Erythrobacteraceae</taxon>
        <taxon>Qipengyuania</taxon>
    </lineage>
</organism>
<dbReference type="RefSeq" id="WP_221422528.1">
    <property type="nucleotide sequence ID" value="NZ_CP081297.1"/>
</dbReference>
<proteinExistence type="predicted"/>
<evidence type="ECO:0008006" key="4">
    <source>
        <dbReference type="Google" id="ProtNLM"/>
    </source>
</evidence>
<reference evidence="2 3" key="1">
    <citation type="submission" date="2021-08" db="EMBL/GenBank/DDBJ databases">
        <title>Comparative Genomics Analysis of the Genus Qipengyuania Reveals Extensive Genetic Diversity and Metabolic Versatility, Including the Description of Fifteen Novel Species.</title>
        <authorList>
            <person name="Liu Y."/>
        </authorList>
    </citation>
    <scope>NUCLEOTIDE SEQUENCE [LARGE SCALE GENOMIC DNA]</scope>
    <source>
        <strain evidence="2 3">1XM2-8</strain>
    </source>
</reference>
<feature type="transmembrane region" description="Helical" evidence="1">
    <location>
        <begin position="102"/>
        <end position="123"/>
    </location>
</feature>